<name>A0A6N2BWK0_SOLCI</name>
<dbReference type="InterPro" id="IPR000626">
    <property type="entry name" value="Ubiquitin-like_dom"/>
</dbReference>
<dbReference type="SMART" id="SM00487">
    <property type="entry name" value="DEXDc"/>
    <property type="match status" value="1"/>
</dbReference>
<dbReference type="CDD" id="cd18797">
    <property type="entry name" value="SF2_C_Hrq"/>
    <property type="match status" value="1"/>
</dbReference>
<sequence length="1181" mass="131790">MEESETSMEVRSLTGESIVLSILPDKTIQQLKQLLKKTFQPASISPNFHLFLKGVKLGLESKISDHSVGSGEFLVLVPYTKKDRQQNEKTETPASSSVPVGGSTLKEAETAWSDMMEDLSYLSSISRNENQDEVLLDETRYRDSDGQNCSVPMIFSSQVKRKRSIKDDKMEGHADELVLSILKSSSNDMDDEKAKIFVQVLASINCFTDPDSGNCLWEEANRNDNVSDPCSSGSCLCRCPSWLRRIRKIFSFLNIYSAFLQLQKGQVTCSSLKGALDRLCLFGFLAGVTDIEQLSLFCPKVVNIVDDDTVDKNFKDSIIVFRNSTTKGEQSATKKGVTISNVLRSMKKREYAFRTSLLKLVKLLKSKIDTNPMTPLEMVEHLRKGIGSDGQVVHIENITARKATYVEIPSVLSESTVLALKNIGITRLYSHQAESIQASLAGKDVVVATLTSSGKSLCYNVPVLEVLSHSLSACALYLFPTKALAQDQLRSLLNMTNEFSADLGIGVYDGDTSQMDRKWLRDNARLLITNPDMLHVSILPCHRQFSRILSNLRFVVVDEAHSYKGAFGCHTALILRRLHRLCSHVYGSNPSFIFSTATSGNPVEHSKELSNLPTIELIQNDGSPSGSKLFVLWNPPLRLKKISKRIKTGIDDGSVDKHLIARRSSPILEVSCLFAEMMQHGLRCIAFCKTRKLCELVLCYTREILQETAPHLIDTICAYRAGYIAEDRRRIEHDFFNGNICGIAATNALELGIDVGHIDATLHLGFPGSIASLWQQAGRSGRRGNASLAIYVAFEGPLDQYFMKFPQKLFRGPIECCHIDARNRQVLEQHLAAAAFEYPLSLSDDEKYFGPGLESIIMALKNKGILSTDISRSATARIWSYIGLEKMPSSAISIRAIETERYQVIDIQKNELLEEIEESKAFFQVYEGANYMNQGKTYLVKELDVTNRIAWCQRADLKYYTKTRDYTDVEVTGANFAYPARTTSLQLPRTTAQAQSCRVTTTWFGFRKIWKKSNQVFDTVELSLPNYTYETQAVWIQVPQTIKTAVETLNYSFRGGLHAAGHALLNVVPMYIVCNSSDLASECVNPYDSRNVPERVLLYDPHPGGTGISAQVQHIFSELLTAALELLASCCCSGDTGCPNCVQNISCHEYNEVLHKDAAIMIIKGVIEEEESYFKSISELS</sequence>
<dbReference type="Pfam" id="PF00270">
    <property type="entry name" value="DEAD"/>
    <property type="match status" value="1"/>
</dbReference>
<dbReference type="Gene3D" id="3.40.50.300">
    <property type="entry name" value="P-loop containing nucleotide triphosphate hydrolases"/>
    <property type="match status" value="2"/>
</dbReference>
<dbReference type="FunFam" id="3.40.50.300:FF:001137">
    <property type="entry name" value="DEAD/DEAH box helicase"/>
    <property type="match status" value="1"/>
</dbReference>
<accession>A0A6N2BWK0</accession>
<dbReference type="GO" id="GO:0043138">
    <property type="term" value="F:3'-5' DNA helicase activity"/>
    <property type="evidence" value="ECO:0007669"/>
    <property type="project" value="TreeGrafter"/>
</dbReference>
<dbReference type="GO" id="GO:0005634">
    <property type="term" value="C:nucleus"/>
    <property type="evidence" value="ECO:0007669"/>
    <property type="project" value="TreeGrafter"/>
</dbReference>
<evidence type="ECO:0000256" key="1">
    <source>
        <dbReference type="ARBA" id="ARBA00022741"/>
    </source>
</evidence>
<dbReference type="PROSITE" id="PS50053">
    <property type="entry name" value="UBIQUITIN_2"/>
    <property type="match status" value="1"/>
</dbReference>
<gene>
    <name evidence="6" type="ORF">EJD97_005975</name>
</gene>
<evidence type="ECO:0000256" key="2">
    <source>
        <dbReference type="ARBA" id="ARBA00022840"/>
    </source>
</evidence>
<dbReference type="GO" id="GO:0006289">
    <property type="term" value="P:nucleotide-excision repair"/>
    <property type="evidence" value="ECO:0007669"/>
    <property type="project" value="TreeGrafter"/>
</dbReference>
<dbReference type="Gene3D" id="3.10.20.90">
    <property type="entry name" value="Phosphatidylinositol 3-kinase Catalytic Subunit, Chain A, domain 1"/>
    <property type="match status" value="1"/>
</dbReference>
<dbReference type="InterPro" id="IPR029071">
    <property type="entry name" value="Ubiquitin-like_domsf"/>
</dbReference>
<dbReference type="InterPro" id="IPR055227">
    <property type="entry name" value="HRQ1_WHD"/>
</dbReference>
<feature type="domain" description="Helicase ATP-binding" evidence="4">
    <location>
        <begin position="436"/>
        <end position="617"/>
    </location>
</feature>
<dbReference type="Pfam" id="PF00271">
    <property type="entry name" value="Helicase_C"/>
    <property type="match status" value="1"/>
</dbReference>
<dbReference type="PROSITE" id="PS51192">
    <property type="entry name" value="HELICASE_ATP_BIND_1"/>
    <property type="match status" value="1"/>
</dbReference>
<dbReference type="SUPFAM" id="SSF52540">
    <property type="entry name" value="P-loop containing nucleoside triphosphate hydrolases"/>
    <property type="match status" value="1"/>
</dbReference>
<keyword evidence="1" id="KW-0547">Nucleotide-binding</keyword>
<evidence type="ECO:0000259" key="5">
    <source>
        <dbReference type="PROSITE" id="PS51194"/>
    </source>
</evidence>
<reference evidence="6" key="1">
    <citation type="submission" date="2019-05" db="EMBL/GenBank/DDBJ databases">
        <title>The de novo reference genome and transcriptome assemblies of the wild tomato species Solanum chilense.</title>
        <authorList>
            <person name="Stam R."/>
            <person name="Nosenko T."/>
            <person name="Hoerger A.C."/>
            <person name="Stephan W."/>
            <person name="Seidel M.A."/>
            <person name="Kuhn J.M.M."/>
            <person name="Haberer G."/>
            <person name="Tellier A."/>
        </authorList>
    </citation>
    <scope>NUCLEOTIDE SEQUENCE</scope>
    <source>
        <tissue evidence="6">Mature leaves</tissue>
    </source>
</reference>
<dbReference type="InterPro" id="IPR014001">
    <property type="entry name" value="Helicase_ATP-bd"/>
</dbReference>
<organism evidence="6">
    <name type="scientific">Solanum chilense</name>
    <name type="common">Tomato</name>
    <name type="synonym">Lycopersicon chilense</name>
    <dbReference type="NCBI Taxonomy" id="4083"/>
    <lineage>
        <taxon>Eukaryota</taxon>
        <taxon>Viridiplantae</taxon>
        <taxon>Streptophyta</taxon>
        <taxon>Embryophyta</taxon>
        <taxon>Tracheophyta</taxon>
        <taxon>Spermatophyta</taxon>
        <taxon>Magnoliopsida</taxon>
        <taxon>eudicotyledons</taxon>
        <taxon>Gunneridae</taxon>
        <taxon>Pentapetalae</taxon>
        <taxon>asterids</taxon>
        <taxon>lamiids</taxon>
        <taxon>Solanales</taxon>
        <taxon>Solanaceae</taxon>
        <taxon>Solanoideae</taxon>
        <taxon>Solaneae</taxon>
        <taxon>Solanum</taxon>
        <taxon>Solanum subgen. Lycopersicon</taxon>
    </lineage>
</organism>
<dbReference type="GO" id="GO:0005524">
    <property type="term" value="F:ATP binding"/>
    <property type="evidence" value="ECO:0007669"/>
    <property type="project" value="UniProtKB-KW"/>
</dbReference>
<keyword evidence="2" id="KW-0067">ATP-binding</keyword>
<dbReference type="AlphaFoldDB" id="A0A6N2BWK0"/>
<proteinExistence type="predicted"/>
<dbReference type="GO" id="GO:0036297">
    <property type="term" value="P:interstrand cross-link repair"/>
    <property type="evidence" value="ECO:0007669"/>
    <property type="project" value="TreeGrafter"/>
</dbReference>
<dbReference type="InterPro" id="IPR027417">
    <property type="entry name" value="P-loop_NTPase"/>
</dbReference>
<dbReference type="GO" id="GO:0003676">
    <property type="term" value="F:nucleic acid binding"/>
    <property type="evidence" value="ECO:0007669"/>
    <property type="project" value="InterPro"/>
</dbReference>
<feature type="domain" description="Helicase C-terminal" evidence="5">
    <location>
        <begin position="654"/>
        <end position="825"/>
    </location>
</feature>
<evidence type="ECO:0000313" key="6">
    <source>
        <dbReference type="EMBL" id="TMW97219.1"/>
    </source>
</evidence>
<dbReference type="PROSITE" id="PS51194">
    <property type="entry name" value="HELICASE_CTER"/>
    <property type="match status" value="1"/>
</dbReference>
<feature type="domain" description="Ubiquitin-like" evidence="3">
    <location>
        <begin position="6"/>
        <end position="77"/>
    </location>
</feature>
<dbReference type="InterPro" id="IPR001650">
    <property type="entry name" value="Helicase_C-like"/>
</dbReference>
<dbReference type="Pfam" id="PF22982">
    <property type="entry name" value="WHD_HRQ1"/>
    <property type="match status" value="1"/>
</dbReference>
<comment type="caution">
    <text evidence="6">The sequence shown here is derived from an EMBL/GenBank/DDBJ whole genome shotgun (WGS) entry which is preliminary data.</text>
</comment>
<protein>
    <submittedName>
        <fullName evidence="6">Uncharacterized protein</fullName>
    </submittedName>
</protein>
<dbReference type="PANTHER" id="PTHR47957:SF3">
    <property type="entry name" value="ATP-DEPENDENT HELICASE HRQ1"/>
    <property type="match status" value="1"/>
</dbReference>
<dbReference type="EMBL" id="RXGB01001861">
    <property type="protein sequence ID" value="TMW97219.1"/>
    <property type="molecule type" value="Genomic_DNA"/>
</dbReference>
<dbReference type="SUPFAM" id="SSF54236">
    <property type="entry name" value="Ubiquitin-like"/>
    <property type="match status" value="1"/>
</dbReference>
<dbReference type="CDD" id="cd17923">
    <property type="entry name" value="DEXHc_Hrq1-like"/>
    <property type="match status" value="1"/>
</dbReference>
<evidence type="ECO:0000259" key="3">
    <source>
        <dbReference type="PROSITE" id="PS50053"/>
    </source>
</evidence>
<evidence type="ECO:0000259" key="4">
    <source>
        <dbReference type="PROSITE" id="PS51192"/>
    </source>
</evidence>
<dbReference type="Pfam" id="PF09369">
    <property type="entry name" value="MZB"/>
    <property type="match status" value="1"/>
</dbReference>
<dbReference type="InterPro" id="IPR018973">
    <property type="entry name" value="MZB"/>
</dbReference>
<dbReference type="InterPro" id="IPR011545">
    <property type="entry name" value="DEAD/DEAH_box_helicase_dom"/>
</dbReference>
<dbReference type="PANTHER" id="PTHR47957">
    <property type="entry name" value="ATP-DEPENDENT HELICASE HRQ1"/>
    <property type="match status" value="1"/>
</dbReference>
<dbReference type="SMART" id="SM00490">
    <property type="entry name" value="HELICc"/>
    <property type="match status" value="1"/>
</dbReference>